<proteinExistence type="predicted"/>
<dbReference type="STRING" id="154538.A0A1M2VSW1"/>
<dbReference type="Gene3D" id="3.40.50.720">
    <property type="entry name" value="NAD(P)-binding Rossmann-like Domain"/>
    <property type="match status" value="1"/>
</dbReference>
<dbReference type="AlphaFoldDB" id="A0A1M2VSW1"/>
<dbReference type="InterPro" id="IPR002347">
    <property type="entry name" value="SDR_fam"/>
</dbReference>
<reference evidence="2 3" key="1">
    <citation type="submission" date="2016-10" db="EMBL/GenBank/DDBJ databases">
        <title>Genome sequence of the basidiomycete white-rot fungus Trametes pubescens.</title>
        <authorList>
            <person name="Makela M.R."/>
            <person name="Granchi Z."/>
            <person name="Peng M."/>
            <person name="De Vries R.P."/>
            <person name="Grigoriev I."/>
            <person name="Riley R."/>
            <person name="Hilden K."/>
        </authorList>
    </citation>
    <scope>NUCLEOTIDE SEQUENCE [LARGE SCALE GENOMIC DNA]</scope>
    <source>
        <strain evidence="2 3">FBCC735</strain>
    </source>
</reference>
<comment type="caution">
    <text evidence="2">The sequence shown here is derived from an EMBL/GenBank/DDBJ whole genome shotgun (WGS) entry which is preliminary data.</text>
</comment>
<dbReference type="PANTHER" id="PTHR43157:SF31">
    <property type="entry name" value="PHOSPHATIDYLINOSITOL-GLYCAN BIOSYNTHESIS CLASS F PROTEIN"/>
    <property type="match status" value="1"/>
</dbReference>
<organism evidence="2 3">
    <name type="scientific">Trametes pubescens</name>
    <name type="common">White-rot fungus</name>
    <dbReference type="NCBI Taxonomy" id="154538"/>
    <lineage>
        <taxon>Eukaryota</taxon>
        <taxon>Fungi</taxon>
        <taxon>Dikarya</taxon>
        <taxon>Basidiomycota</taxon>
        <taxon>Agaricomycotina</taxon>
        <taxon>Agaricomycetes</taxon>
        <taxon>Polyporales</taxon>
        <taxon>Polyporaceae</taxon>
        <taxon>Trametes</taxon>
    </lineage>
</organism>
<dbReference type="InterPro" id="IPR036291">
    <property type="entry name" value="NAD(P)-bd_dom_sf"/>
</dbReference>
<dbReference type="OrthoDB" id="191139at2759"/>
<evidence type="ECO:0000313" key="3">
    <source>
        <dbReference type="Proteomes" id="UP000184267"/>
    </source>
</evidence>
<keyword evidence="3" id="KW-1185">Reference proteome</keyword>
<dbReference type="OMA" id="MVNYIGP"/>
<evidence type="ECO:0008006" key="4">
    <source>
        <dbReference type="Google" id="ProtNLM"/>
    </source>
</evidence>
<dbReference type="GO" id="GO:0016491">
    <property type="term" value="F:oxidoreductase activity"/>
    <property type="evidence" value="ECO:0007669"/>
    <property type="project" value="UniProtKB-KW"/>
</dbReference>
<gene>
    <name evidence="2" type="ORF">TRAPUB_12901</name>
</gene>
<dbReference type="Proteomes" id="UP000184267">
    <property type="component" value="Unassembled WGS sequence"/>
</dbReference>
<dbReference type="Pfam" id="PF00106">
    <property type="entry name" value="adh_short"/>
    <property type="match status" value="1"/>
</dbReference>
<dbReference type="EMBL" id="MNAD01000768">
    <property type="protein sequence ID" value="OJT10602.1"/>
    <property type="molecule type" value="Genomic_DNA"/>
</dbReference>
<protein>
    <recommendedName>
        <fullName evidence="4">NAD-P-binding protein</fullName>
    </recommendedName>
</protein>
<dbReference type="PRINTS" id="PR00081">
    <property type="entry name" value="GDHRDH"/>
</dbReference>
<keyword evidence="1" id="KW-0560">Oxidoreductase</keyword>
<dbReference type="PANTHER" id="PTHR43157">
    <property type="entry name" value="PHOSPHATIDYLINOSITOL-GLYCAN BIOSYNTHESIS CLASS F PROTEIN-RELATED"/>
    <property type="match status" value="1"/>
</dbReference>
<dbReference type="SUPFAM" id="SSF51735">
    <property type="entry name" value="NAD(P)-binding Rossmann-fold domains"/>
    <property type="match status" value="1"/>
</dbReference>
<name>A0A1M2VSW1_TRAPU</name>
<accession>A0A1M2VSW1</accession>
<evidence type="ECO:0000313" key="2">
    <source>
        <dbReference type="EMBL" id="OJT10602.1"/>
    </source>
</evidence>
<sequence length="331" mass="36529">MGAFFSRGFKPERDIPDLTGKVILVTGGNSGIGYATIRHLARRGAKVYMAARNEQRANAAIERLRAEGLGPGNGEVLWHKLDLSAPRNVQQAAEEFMKREERLDVLINNAAMLLVPYIKSHDGIQDIVMVNYIGPFAFTMALLPLLKMTAQEPNSDVSLVYLNSATHYRCPTDVRFRDLDDLNRDFEDTSFPQLLRYSYTKIMQLLFVRELQRRLDEEGVPILTIAVDPGEVNTEGVQAYASSVGPLLAPLYKLIVDLTFTTPTKGAYGPVFAAASPVLRAAPNAYRGAYLKLPGGLVKASPLAGREDLQRELWETTDGFLKGLGLVFPSA</sequence>
<evidence type="ECO:0000256" key="1">
    <source>
        <dbReference type="ARBA" id="ARBA00023002"/>
    </source>
</evidence>